<dbReference type="Gene3D" id="1.10.340.30">
    <property type="entry name" value="Hypothetical protein, domain 2"/>
    <property type="match status" value="1"/>
</dbReference>
<dbReference type="InterPro" id="IPR005019">
    <property type="entry name" value="Adenine_glyco"/>
</dbReference>
<dbReference type="GO" id="GO:0046872">
    <property type="term" value="F:metal ion binding"/>
    <property type="evidence" value="ECO:0007669"/>
    <property type="project" value="UniProtKB-KW"/>
</dbReference>
<dbReference type="EMBL" id="LT546645">
    <property type="protein sequence ID" value="SAI66909.1"/>
    <property type="molecule type" value="Genomic_DNA"/>
</dbReference>
<dbReference type="Pfam" id="PF03352">
    <property type="entry name" value="Adenine_glyco"/>
    <property type="match status" value="1"/>
</dbReference>
<feature type="binding site" evidence="1">
    <location>
        <position position="178"/>
    </location>
    <ligand>
        <name>Zn(2+)</name>
        <dbReference type="ChEBI" id="CHEBI:29105"/>
    </ligand>
</feature>
<name>A0A157QU46_9BORD</name>
<dbReference type="InterPro" id="IPR011257">
    <property type="entry name" value="DNA_glycosylase"/>
</dbReference>
<dbReference type="GO" id="GO:0008725">
    <property type="term" value="F:DNA-3-methyladenine glycosylase activity"/>
    <property type="evidence" value="ECO:0007669"/>
    <property type="project" value="UniProtKB-EC"/>
</dbReference>
<organism evidence="2 3">
    <name type="scientific">Bordetella trematum</name>
    <dbReference type="NCBI Taxonomy" id="123899"/>
    <lineage>
        <taxon>Bacteria</taxon>
        <taxon>Pseudomonadati</taxon>
        <taxon>Pseudomonadota</taxon>
        <taxon>Betaproteobacteria</taxon>
        <taxon>Burkholderiales</taxon>
        <taxon>Alcaligenaceae</taxon>
        <taxon>Bordetella</taxon>
    </lineage>
</organism>
<dbReference type="PATRIC" id="fig|123899.6.peg.477"/>
<keyword evidence="3" id="KW-1185">Reference proteome</keyword>
<dbReference type="InterPro" id="IPR052891">
    <property type="entry name" value="DNA-3mA_glycosylase"/>
</dbReference>
<dbReference type="Proteomes" id="UP000076825">
    <property type="component" value="Chromosome 1"/>
</dbReference>
<dbReference type="eggNOG" id="COG2818">
    <property type="taxonomic scope" value="Bacteria"/>
</dbReference>
<keyword evidence="1" id="KW-0479">Metal-binding</keyword>
<proteinExistence type="predicted"/>
<keyword evidence="2" id="KW-0378">Hydrolase</keyword>
<dbReference type="PANTHER" id="PTHR30037:SF4">
    <property type="entry name" value="DNA-3-METHYLADENINE GLYCOSYLASE I"/>
    <property type="match status" value="1"/>
</dbReference>
<keyword evidence="2" id="KW-0326">Glycosidase</keyword>
<feature type="binding site" evidence="1">
    <location>
        <position position="182"/>
    </location>
    <ligand>
        <name>Zn(2+)</name>
        <dbReference type="ChEBI" id="CHEBI:29105"/>
    </ligand>
</feature>
<protein>
    <submittedName>
        <fullName evidence="2">DNA-3-methyladenine glycosylase</fullName>
        <ecNumber evidence="2">3.2.2.20</ecNumber>
    </submittedName>
</protein>
<dbReference type="KEGG" id="btrm:SAMEA390648700494"/>
<dbReference type="PANTHER" id="PTHR30037">
    <property type="entry name" value="DNA-3-METHYLADENINE GLYCOSYLASE 1"/>
    <property type="match status" value="1"/>
</dbReference>
<reference evidence="2 3" key="1">
    <citation type="submission" date="2016-04" db="EMBL/GenBank/DDBJ databases">
        <authorList>
            <consortium name="Pathogen Informatics"/>
        </authorList>
    </citation>
    <scope>NUCLEOTIDE SEQUENCE [LARGE SCALE GENOMIC DNA]</scope>
    <source>
        <strain evidence="2 3">H044680328</strain>
    </source>
</reference>
<dbReference type="RefSeq" id="WP_033535333.1">
    <property type="nucleotide sequence ID" value="NZ_CP016340.1"/>
</dbReference>
<dbReference type="OrthoDB" id="9807664at2"/>
<feature type="binding site" evidence="1">
    <location>
        <position position="27"/>
    </location>
    <ligand>
        <name>Zn(2+)</name>
        <dbReference type="ChEBI" id="CHEBI:29105"/>
    </ligand>
</feature>
<dbReference type="AlphaFoldDB" id="A0A157QU46"/>
<dbReference type="GeneID" id="56588096"/>
<accession>A0A157QU46</accession>
<gene>
    <name evidence="2" type="primary">tag</name>
    <name evidence="2" type="ORF">SAMEA3906487_00494</name>
</gene>
<keyword evidence="1" id="KW-0862">Zinc</keyword>
<evidence type="ECO:0000256" key="1">
    <source>
        <dbReference type="PIRSR" id="PIRSR605019-1"/>
    </source>
</evidence>
<dbReference type="STRING" id="123899.SAMEA3906487_00494"/>
<dbReference type="GO" id="GO:0006284">
    <property type="term" value="P:base-excision repair"/>
    <property type="evidence" value="ECO:0007669"/>
    <property type="project" value="InterPro"/>
</dbReference>
<evidence type="ECO:0000313" key="3">
    <source>
        <dbReference type="Proteomes" id="UP000076825"/>
    </source>
</evidence>
<sequence length="200" mass="22415">MPLREDFPDGQPRCGWLDSSDSYREYHDLEWGHPSVDERHLFEQLCLEGMQAGLSWRTILNKREGYRQAFAGFDIEALAAFGPDDVERLLRDPGIVRHRGKIEAIIHNAACARRLRAEQGSLAAFFWRHAAAPAAMGDGRPTPEAVALSKALKKLGWKFVGPTTVHAFMQATGMINDHHPGCCRRTACSQARRALRLPGR</sequence>
<dbReference type="EC" id="3.2.2.20" evidence="2"/>
<evidence type="ECO:0000313" key="2">
    <source>
        <dbReference type="EMBL" id="SAI66909.1"/>
    </source>
</evidence>
<feature type="binding site" evidence="1">
    <location>
        <position position="14"/>
    </location>
    <ligand>
        <name>Zn(2+)</name>
        <dbReference type="ChEBI" id="CHEBI:29105"/>
    </ligand>
</feature>
<dbReference type="SUPFAM" id="SSF48150">
    <property type="entry name" value="DNA-glycosylase"/>
    <property type="match status" value="1"/>
</dbReference>